<organism evidence="1 2">
    <name type="scientific">Mortierella alpina</name>
    <name type="common">Oleaginous fungus</name>
    <name type="synonym">Mortierella renispora</name>
    <dbReference type="NCBI Taxonomy" id="64518"/>
    <lineage>
        <taxon>Eukaryota</taxon>
        <taxon>Fungi</taxon>
        <taxon>Fungi incertae sedis</taxon>
        <taxon>Mucoromycota</taxon>
        <taxon>Mortierellomycotina</taxon>
        <taxon>Mortierellomycetes</taxon>
        <taxon>Mortierellales</taxon>
        <taxon>Mortierellaceae</taxon>
        <taxon>Mortierella</taxon>
    </lineage>
</organism>
<name>A0A9P8CWM3_MORAP</name>
<dbReference type="EMBL" id="JAIFTL010000107">
    <property type="protein sequence ID" value="KAG9323303.1"/>
    <property type="molecule type" value="Genomic_DNA"/>
</dbReference>
<dbReference type="SUPFAM" id="SSF52047">
    <property type="entry name" value="RNI-like"/>
    <property type="match status" value="1"/>
</dbReference>
<evidence type="ECO:0000313" key="2">
    <source>
        <dbReference type="Proteomes" id="UP000717515"/>
    </source>
</evidence>
<protein>
    <submittedName>
        <fullName evidence="1">Uncharacterized protein</fullName>
    </submittedName>
</protein>
<comment type="caution">
    <text evidence="1">The sequence shown here is derived from an EMBL/GenBank/DDBJ whole genome shotgun (WGS) entry which is preliminary data.</text>
</comment>
<reference evidence="1" key="1">
    <citation type="submission" date="2021-07" db="EMBL/GenBank/DDBJ databases">
        <title>Draft genome of Mortierella alpina, strain LL118, isolated from an aspen leaf litter sample.</title>
        <authorList>
            <person name="Yang S."/>
            <person name="Vinatzer B.A."/>
        </authorList>
    </citation>
    <scope>NUCLEOTIDE SEQUENCE</scope>
    <source>
        <strain evidence="1">LL118</strain>
    </source>
</reference>
<accession>A0A9P8CWM3</accession>
<dbReference type="Proteomes" id="UP000717515">
    <property type="component" value="Unassembled WGS sequence"/>
</dbReference>
<gene>
    <name evidence="1" type="ORF">KVV02_002282</name>
</gene>
<dbReference type="Gene3D" id="3.80.10.10">
    <property type="entry name" value="Ribonuclease Inhibitor"/>
    <property type="match status" value="1"/>
</dbReference>
<proteinExistence type="predicted"/>
<evidence type="ECO:0000313" key="1">
    <source>
        <dbReference type="EMBL" id="KAG9323303.1"/>
    </source>
</evidence>
<dbReference type="InterPro" id="IPR032675">
    <property type="entry name" value="LRR_dom_sf"/>
</dbReference>
<dbReference type="AlphaFoldDB" id="A0A9P8CWM3"/>
<sequence>MADSNTHIGFPDSALFEKYGHLVRSFTCDSLQYYAHYLVPACCQLTELEVQDCAKDTLPLLRLNTATLTSIILKRKCHSLDESKLFPVLDLVQAVNVCPFLTRLQLVDFPIEGKLDMEPGGGAAIDRRLRLSAAATPESAAAGAAIEASRQETVRLFYETVRRLECLSVTRSNIRLPLDCSTDVFYRLRKLSLIECTSSYQEQLQFVSQCQYLTHLKLQFNRRNERLDPEDLDALGLATCCPMITHLNMAHLKIQDHEIAMLLSHLPNLTDVDAQWTEFSGRSLEYVVSQESRLREQLRSLDLTAAKMADSPLIQTLLCACSGLRRFRATSINAADMVSGVTSGSTAETLDSWACLRLWELQLSIVGIPAGDHTLQQGVYSQLSELTELRVLGLGGNSLSTWFRIETLELSLASGLSKLDRLKELRVFSFSYMSHDLGMEEVEYMMKHWKNLRTMIGTIHGYRDARRDKEMSEEGHEPWTLAGTRTRNASGGQDQYIRRQWPLVQCNASTHAVVLSELVPV</sequence>